<dbReference type="EMBL" id="QSHZ01000005">
    <property type="protein sequence ID" value="RHC57356.1"/>
    <property type="molecule type" value="Genomic_DNA"/>
</dbReference>
<reference evidence="6 7" key="1">
    <citation type="submission" date="2018-08" db="EMBL/GenBank/DDBJ databases">
        <title>A genome reference for cultivated species of the human gut microbiota.</title>
        <authorList>
            <person name="Zou Y."/>
            <person name="Xue W."/>
            <person name="Luo G."/>
        </authorList>
    </citation>
    <scope>NUCLEOTIDE SEQUENCE [LARGE SCALE GENOMIC DNA]</scope>
    <source>
        <strain evidence="4 7">AF14-18</strain>
        <strain evidence="5 6">AM35-14</strain>
    </source>
</reference>
<protein>
    <submittedName>
        <fullName evidence="5">Class II aldolase/adducin family protein</fullName>
    </submittedName>
</protein>
<evidence type="ECO:0000313" key="6">
    <source>
        <dbReference type="Proteomes" id="UP000283975"/>
    </source>
</evidence>
<dbReference type="Proteomes" id="UP000284543">
    <property type="component" value="Unassembled WGS sequence"/>
</dbReference>
<dbReference type="KEGG" id="cbol:CGC65_27245"/>
<dbReference type="AlphaFoldDB" id="A0A414AYL1"/>
<dbReference type="PANTHER" id="PTHR22789">
    <property type="entry name" value="FUCULOSE PHOSPHATE ALDOLASE"/>
    <property type="match status" value="1"/>
</dbReference>
<evidence type="ECO:0000259" key="3">
    <source>
        <dbReference type="SMART" id="SM01007"/>
    </source>
</evidence>
<comment type="caution">
    <text evidence="5">The sequence shown here is derived from an EMBL/GenBank/DDBJ whole genome shotgun (WGS) entry which is preliminary data.</text>
</comment>
<evidence type="ECO:0000313" key="7">
    <source>
        <dbReference type="Proteomes" id="UP000284543"/>
    </source>
</evidence>
<evidence type="ECO:0000313" key="4">
    <source>
        <dbReference type="EMBL" id="RGV73331.1"/>
    </source>
</evidence>
<dbReference type="GO" id="GO:0016832">
    <property type="term" value="F:aldehyde-lyase activity"/>
    <property type="evidence" value="ECO:0007669"/>
    <property type="project" value="TreeGrafter"/>
</dbReference>
<dbReference type="Gene3D" id="3.40.225.10">
    <property type="entry name" value="Class II aldolase/adducin N-terminal domain"/>
    <property type="match status" value="1"/>
</dbReference>
<dbReference type="InterPro" id="IPR001303">
    <property type="entry name" value="Aldolase_II/adducin_N"/>
</dbReference>
<dbReference type="EMBL" id="QRZM01000010">
    <property type="protein sequence ID" value="RGV73331.1"/>
    <property type="molecule type" value="Genomic_DNA"/>
</dbReference>
<organism evidence="5 6">
    <name type="scientific">Enterocloster bolteae</name>
    <dbReference type="NCBI Taxonomy" id="208479"/>
    <lineage>
        <taxon>Bacteria</taxon>
        <taxon>Bacillati</taxon>
        <taxon>Bacillota</taxon>
        <taxon>Clostridia</taxon>
        <taxon>Lachnospirales</taxon>
        <taxon>Lachnospiraceae</taxon>
        <taxon>Enterocloster</taxon>
    </lineage>
</organism>
<name>A0A414AYL1_9FIRM</name>
<gene>
    <name evidence="5" type="ORF">DW839_06540</name>
    <name evidence="4" type="ORF">DWW02_21025</name>
</gene>
<dbReference type="InterPro" id="IPR036409">
    <property type="entry name" value="Aldolase_II/adducin_N_sf"/>
</dbReference>
<dbReference type="SMART" id="SM01007">
    <property type="entry name" value="Aldolase_II"/>
    <property type="match status" value="1"/>
</dbReference>
<feature type="domain" description="Class II aldolase/adducin N-terminal" evidence="3">
    <location>
        <begin position="12"/>
        <end position="187"/>
    </location>
</feature>
<dbReference type="GO" id="GO:0046872">
    <property type="term" value="F:metal ion binding"/>
    <property type="evidence" value="ECO:0007669"/>
    <property type="project" value="UniProtKB-KW"/>
</dbReference>
<keyword evidence="1" id="KW-0479">Metal-binding</keyword>
<evidence type="ECO:0000256" key="2">
    <source>
        <dbReference type="ARBA" id="ARBA00023239"/>
    </source>
</evidence>
<accession>A0A414AYL1</accession>
<dbReference type="GO" id="GO:0019323">
    <property type="term" value="P:pentose catabolic process"/>
    <property type="evidence" value="ECO:0007669"/>
    <property type="project" value="TreeGrafter"/>
</dbReference>
<proteinExistence type="predicted"/>
<dbReference type="GO" id="GO:0005829">
    <property type="term" value="C:cytosol"/>
    <property type="evidence" value="ECO:0007669"/>
    <property type="project" value="TreeGrafter"/>
</dbReference>
<sequence length="228" mass="24671">MKNYLSEQEARRAILNVGKRIYDRGYVAANDGNISCKISDTTILVTPTGVSKGFMEPDSLVKMDLDGAILDGGKPSSEVKMHLRAYQENPDITGVVHAHPASATSFSVMGMEMKKPVVAEAVLVTGNILIAPYAKPGTYDVPDSIAPFINRYNAVLLANHGALSWGKDLYQALYRMEALEHQAGILFRTLILAHITGRDVPYLSGEALAGLVQIRDEMGILTGGIPEN</sequence>
<dbReference type="Proteomes" id="UP000283975">
    <property type="component" value="Unassembled WGS sequence"/>
</dbReference>
<evidence type="ECO:0000256" key="1">
    <source>
        <dbReference type="ARBA" id="ARBA00022723"/>
    </source>
</evidence>
<dbReference type="InterPro" id="IPR050197">
    <property type="entry name" value="Aldolase_class_II_sugar_metab"/>
</dbReference>
<evidence type="ECO:0000313" key="5">
    <source>
        <dbReference type="EMBL" id="RHC57356.1"/>
    </source>
</evidence>
<keyword evidence="2" id="KW-0456">Lyase</keyword>
<dbReference type="PANTHER" id="PTHR22789:SF0">
    <property type="entry name" value="3-OXO-TETRONATE 4-PHOSPHATE DECARBOXYLASE-RELATED"/>
    <property type="match status" value="1"/>
</dbReference>
<dbReference type="Pfam" id="PF00596">
    <property type="entry name" value="Aldolase_II"/>
    <property type="match status" value="1"/>
</dbReference>
<dbReference type="RefSeq" id="WP_002566735.1">
    <property type="nucleotide sequence ID" value="NZ_CABKUK010000003.1"/>
</dbReference>
<dbReference type="SUPFAM" id="SSF53639">
    <property type="entry name" value="AraD/HMP-PK domain-like"/>
    <property type="match status" value="1"/>
</dbReference>